<feature type="region of interest" description="Disordered" evidence="2">
    <location>
        <begin position="944"/>
        <end position="998"/>
    </location>
</feature>
<feature type="compositionally biased region" description="Polar residues" evidence="2">
    <location>
        <begin position="30"/>
        <end position="41"/>
    </location>
</feature>
<dbReference type="EMBL" id="ADBJ01000034">
    <property type="protein sequence ID" value="EFA79549.1"/>
    <property type="molecule type" value="Genomic_DNA"/>
</dbReference>
<feature type="region of interest" description="Disordered" evidence="2">
    <location>
        <begin position="347"/>
        <end position="373"/>
    </location>
</feature>
<dbReference type="PANTHER" id="PTHR46563:SF4">
    <property type="entry name" value="ASPARTYL_ASPARAGINYL BETA-HYDROXYLASE ISOFORM X1"/>
    <property type="match status" value="1"/>
</dbReference>
<reference evidence="3 4" key="1">
    <citation type="journal article" date="2011" name="Genome Res.">
        <title>Phylogeny-wide analysis of social amoeba genomes highlights ancient origins for complex intercellular communication.</title>
        <authorList>
            <person name="Heidel A.J."/>
            <person name="Lawal H.M."/>
            <person name="Felder M."/>
            <person name="Schilde C."/>
            <person name="Helps N.R."/>
            <person name="Tunggal B."/>
            <person name="Rivero F."/>
            <person name="John U."/>
            <person name="Schleicher M."/>
            <person name="Eichinger L."/>
            <person name="Platzer M."/>
            <person name="Noegel A.A."/>
            <person name="Schaap P."/>
            <person name="Gloeckner G."/>
        </authorList>
    </citation>
    <scope>NUCLEOTIDE SEQUENCE [LARGE SCALE GENOMIC DNA]</scope>
    <source>
        <strain evidence="4">ATCC 26659 / Pp 5 / PN500</strain>
    </source>
</reference>
<feature type="compositionally biased region" description="Acidic residues" evidence="2">
    <location>
        <begin position="267"/>
        <end position="283"/>
    </location>
</feature>
<comment type="caution">
    <text evidence="3">The sequence shown here is derived from an EMBL/GenBank/DDBJ whole genome shotgun (WGS) entry which is preliminary data.</text>
</comment>
<protein>
    <submittedName>
        <fullName evidence="3">Uncharacterized protein</fullName>
    </submittedName>
</protein>
<feature type="region of interest" description="Disordered" evidence="2">
    <location>
        <begin position="87"/>
        <end position="177"/>
    </location>
</feature>
<organism evidence="3 4">
    <name type="scientific">Heterostelium pallidum (strain ATCC 26659 / Pp 5 / PN500)</name>
    <name type="common">Cellular slime mold</name>
    <name type="synonym">Polysphondylium pallidum</name>
    <dbReference type="NCBI Taxonomy" id="670386"/>
    <lineage>
        <taxon>Eukaryota</taxon>
        <taxon>Amoebozoa</taxon>
        <taxon>Evosea</taxon>
        <taxon>Eumycetozoa</taxon>
        <taxon>Dictyostelia</taxon>
        <taxon>Acytosteliales</taxon>
        <taxon>Acytosteliaceae</taxon>
        <taxon>Heterostelium</taxon>
    </lineage>
</organism>
<evidence type="ECO:0000313" key="3">
    <source>
        <dbReference type="EMBL" id="EFA79549.1"/>
    </source>
</evidence>
<feature type="compositionally biased region" description="Low complexity" evidence="2">
    <location>
        <begin position="1073"/>
        <end position="1090"/>
    </location>
</feature>
<feature type="compositionally biased region" description="Basic and acidic residues" evidence="2">
    <location>
        <begin position="778"/>
        <end position="854"/>
    </location>
</feature>
<dbReference type="RefSeq" id="XP_020431670.1">
    <property type="nucleotide sequence ID" value="XM_020578435.1"/>
</dbReference>
<feature type="region of interest" description="Disordered" evidence="2">
    <location>
        <begin position="774"/>
        <end position="854"/>
    </location>
</feature>
<feature type="compositionally biased region" description="Low complexity" evidence="2">
    <location>
        <begin position="138"/>
        <end position="167"/>
    </location>
</feature>
<name>D3BGE9_HETP5</name>
<feature type="coiled-coil region" evidence="1">
    <location>
        <begin position="546"/>
        <end position="679"/>
    </location>
</feature>
<keyword evidence="4" id="KW-1185">Reference proteome</keyword>
<evidence type="ECO:0000256" key="2">
    <source>
        <dbReference type="SAM" id="MobiDB-lite"/>
    </source>
</evidence>
<feature type="region of interest" description="Disordered" evidence="2">
    <location>
        <begin position="1026"/>
        <end position="1130"/>
    </location>
</feature>
<feature type="compositionally biased region" description="Low complexity" evidence="2">
    <location>
        <begin position="87"/>
        <end position="121"/>
    </location>
</feature>
<dbReference type="PANTHER" id="PTHR46563">
    <property type="entry name" value="RING-TYPE DOMAIN-CONTAINING PROTEIN"/>
    <property type="match status" value="1"/>
</dbReference>
<accession>D3BGE9</accession>
<keyword evidence="1" id="KW-0175">Coiled coil</keyword>
<dbReference type="GeneID" id="31363081"/>
<feature type="compositionally biased region" description="Acidic residues" evidence="2">
    <location>
        <begin position="466"/>
        <end position="476"/>
    </location>
</feature>
<feature type="compositionally biased region" description="Polar residues" evidence="2">
    <location>
        <begin position="1091"/>
        <end position="1101"/>
    </location>
</feature>
<dbReference type="AlphaFoldDB" id="D3BGE9"/>
<dbReference type="Proteomes" id="UP000001396">
    <property type="component" value="Unassembled WGS sequence"/>
</dbReference>
<feature type="compositionally biased region" description="Basic and acidic residues" evidence="2">
    <location>
        <begin position="944"/>
        <end position="992"/>
    </location>
</feature>
<feature type="compositionally biased region" description="Low complexity" evidence="2">
    <location>
        <begin position="300"/>
        <end position="330"/>
    </location>
</feature>
<dbReference type="InParanoid" id="D3BGE9"/>
<evidence type="ECO:0000256" key="1">
    <source>
        <dbReference type="SAM" id="Coils"/>
    </source>
</evidence>
<feature type="region of interest" description="Disordered" evidence="2">
    <location>
        <begin position="447"/>
        <end position="482"/>
    </location>
</feature>
<evidence type="ECO:0000313" key="4">
    <source>
        <dbReference type="Proteomes" id="UP000001396"/>
    </source>
</evidence>
<feature type="compositionally biased region" description="Low complexity" evidence="2">
    <location>
        <begin position="347"/>
        <end position="364"/>
    </location>
</feature>
<feature type="region of interest" description="Disordered" evidence="2">
    <location>
        <begin position="266"/>
        <end position="333"/>
    </location>
</feature>
<proteinExistence type="predicted"/>
<feature type="region of interest" description="Disordered" evidence="2">
    <location>
        <begin position="1"/>
        <end position="41"/>
    </location>
</feature>
<feature type="compositionally biased region" description="Basic residues" evidence="2">
    <location>
        <begin position="1"/>
        <end position="10"/>
    </location>
</feature>
<gene>
    <name evidence="3" type="ORF">PPL_07600</name>
</gene>
<sequence>MVSFFKKRNPNRSSVAFSSSGGMPPPPSALNGSAGSVGKSDSSMNDYIVKSTDAYVDPSTIAILKSSSGIPMSSVLLAQLNGSSGNIGNANSHSGGTGGSSRDSTGHSNSNGRNGGSSREFNSSKDGASYLSRDHQVNNNDYINSVNSNSSLRNSSNSSSEDGNSSNQHIRRQSILKNKKYRESVAYTEKDIFPNGVRRELKGIMLMGEGHDDVIRRARTYINANGELHFTLEDLDQYMLPNDFDDRYPSQLLVPSIYSMSRRGFEGEDDAEDLQWDSEDESAEPNGLSSWTPKSPEVLSQQQQQQQQSNTQQQKQQSNSIQRNSNIQQQVDLSPKRIQLLEPQIEMTPIQPPQQQQQQRMSSTESEDEAENEQLQTKYIMELAAANQDGISYRDDLDTEAIDLKTEDISKIDTIHLRTEYNIGGDDNSSQNTEDDSFSDIMNDYQFFSNGTQKPPSRCLTSEEAVRDEDEDDDTSSYDSDTISEDDYKLLSIRNGYKIDVQYEEEENFDADVEDGGDNEEVVLVNTTRKQSIINYFDQNTAPPYIAIEKERLEKERLEKERLEKERLEKERVEKERLEKERLEKERLEKERLSKLEKERLEKERLAKLEKERLEKERLEKERLEKERLEKERLEKERLVLEKLERERLEKENLEKERLEKERLEKERIEKMMNEALGTQKSKTTSSSIDLNDFDLLESLTAIIDSPLSNPVIANPISLSSREIPPPSQTTPIPLYRKESSVSSINVDLQSKSSIDDIFDNIFSVAKDRRFSVSTSAHDVRAGLENERQRSAIERQKQAEEERKKKAIEDQKRKEEENRRKLHEVEMERQRRQEAMRLKKKLEQEDEEREQKKIAEQKLLEDQKKQLAEKQQLEKEQAEKDRLEKERLVKEQLEKSRLEQEERLERERKEADRRLILKREAEYREMQIEFEAERNRMIEIEKENQRITEEMERQQQAEEEARREQERKRQAEADAKVAERQKQKKIEKEIEHLSSTTKSVLLAQSLMDNPYGSIRLKDDDAATQRIFDKMRELEEGGDDSESNSDSNSSYSDDEGIQEYHNPTKIGSNDEKNNLSNFLFSNNNNSNNNNNKQVIEESNLNYVSDDDDSSSSSEETELSHSSYSSRREMSR</sequence>